<sequence>RIGIHQLYTLAIVGRAQTIAVPLTSPGVCAISRVLSPHRGYSVHTATCDDFSDTCAVSSEAGGLSSCHRDGLSTPSCPKPP</sequence>
<protein>
    <submittedName>
        <fullName evidence="2">Uncharacterized protein</fullName>
    </submittedName>
</protein>
<comment type="caution">
    <text evidence="2">The sequence shown here is derived from an EMBL/GenBank/DDBJ whole genome shotgun (WGS) entry which is preliminary data.</text>
</comment>
<dbReference type="Proteomes" id="UP001283361">
    <property type="component" value="Unassembled WGS sequence"/>
</dbReference>
<proteinExistence type="predicted"/>
<accession>A0AAE1E720</accession>
<feature type="non-terminal residue" evidence="2">
    <location>
        <position position="81"/>
    </location>
</feature>
<dbReference type="AlphaFoldDB" id="A0AAE1E720"/>
<reference evidence="2" key="1">
    <citation type="journal article" date="2023" name="G3 (Bethesda)">
        <title>A reference genome for the long-term kleptoplast-retaining sea slug Elysia crispata morphotype clarki.</title>
        <authorList>
            <person name="Eastman K.E."/>
            <person name="Pendleton A.L."/>
            <person name="Shaikh M.A."/>
            <person name="Suttiyut T."/>
            <person name="Ogas R."/>
            <person name="Tomko P."/>
            <person name="Gavelis G."/>
            <person name="Widhalm J.R."/>
            <person name="Wisecaver J.H."/>
        </authorList>
    </citation>
    <scope>NUCLEOTIDE SEQUENCE</scope>
    <source>
        <strain evidence="2">ECLA1</strain>
    </source>
</reference>
<evidence type="ECO:0000256" key="1">
    <source>
        <dbReference type="SAM" id="MobiDB-lite"/>
    </source>
</evidence>
<gene>
    <name evidence="2" type="ORF">RRG08_015189</name>
</gene>
<keyword evidence="3" id="KW-1185">Reference proteome</keyword>
<evidence type="ECO:0000313" key="2">
    <source>
        <dbReference type="EMBL" id="KAK3796307.1"/>
    </source>
</evidence>
<organism evidence="2 3">
    <name type="scientific">Elysia crispata</name>
    <name type="common">lettuce slug</name>
    <dbReference type="NCBI Taxonomy" id="231223"/>
    <lineage>
        <taxon>Eukaryota</taxon>
        <taxon>Metazoa</taxon>
        <taxon>Spiralia</taxon>
        <taxon>Lophotrochozoa</taxon>
        <taxon>Mollusca</taxon>
        <taxon>Gastropoda</taxon>
        <taxon>Heterobranchia</taxon>
        <taxon>Euthyneura</taxon>
        <taxon>Panpulmonata</taxon>
        <taxon>Sacoglossa</taxon>
        <taxon>Placobranchoidea</taxon>
        <taxon>Plakobranchidae</taxon>
        <taxon>Elysia</taxon>
    </lineage>
</organism>
<evidence type="ECO:0000313" key="3">
    <source>
        <dbReference type="Proteomes" id="UP001283361"/>
    </source>
</evidence>
<feature type="region of interest" description="Disordered" evidence="1">
    <location>
        <begin position="61"/>
        <end position="81"/>
    </location>
</feature>
<dbReference type="EMBL" id="JAWDGP010000892">
    <property type="protein sequence ID" value="KAK3796307.1"/>
    <property type="molecule type" value="Genomic_DNA"/>
</dbReference>
<name>A0AAE1E720_9GAST</name>